<dbReference type="RefSeq" id="WP_039607792.1">
    <property type="nucleotide sequence ID" value="NZ_JWIC01000003.1"/>
</dbReference>
<dbReference type="Proteomes" id="UP000031327">
    <property type="component" value="Unassembled WGS sequence"/>
</dbReference>
<dbReference type="PIRSF" id="PIRSF005485">
    <property type="entry name" value="HrcA"/>
    <property type="match status" value="1"/>
</dbReference>
<dbReference type="Gene3D" id="3.30.390.60">
    <property type="entry name" value="Heat-inducible transcription repressor hrca homolog, domain 3"/>
    <property type="match status" value="1"/>
</dbReference>
<dbReference type="InterPro" id="IPR021153">
    <property type="entry name" value="HrcA_C"/>
</dbReference>
<dbReference type="PANTHER" id="PTHR34824">
    <property type="entry name" value="HEAT-INDUCIBLE TRANSCRIPTION REPRESSOR HRCA"/>
    <property type="match status" value="1"/>
</dbReference>
<dbReference type="HAMAP" id="MF_00081">
    <property type="entry name" value="HrcA"/>
    <property type="match status" value="1"/>
</dbReference>
<dbReference type="Pfam" id="PF01628">
    <property type="entry name" value="HrcA"/>
    <property type="match status" value="1"/>
</dbReference>
<keyword evidence="3 5" id="KW-0346">Stress response</keyword>
<evidence type="ECO:0000313" key="8">
    <source>
        <dbReference type="Proteomes" id="UP000031327"/>
    </source>
</evidence>
<organism evidence="7 8">
    <name type="scientific">Pseudoalteromonas luteoviolacea</name>
    <dbReference type="NCBI Taxonomy" id="43657"/>
    <lineage>
        <taxon>Bacteria</taxon>
        <taxon>Pseudomonadati</taxon>
        <taxon>Pseudomonadota</taxon>
        <taxon>Gammaproteobacteria</taxon>
        <taxon>Alteromonadales</taxon>
        <taxon>Pseudoalteromonadaceae</taxon>
        <taxon>Pseudoalteromonas</taxon>
    </lineage>
</organism>
<name>A0A0C1QDE1_9GAMM</name>
<protein>
    <recommendedName>
        <fullName evidence="5">Heat-inducible transcription repressor HrcA</fullName>
    </recommendedName>
</protein>
<comment type="function">
    <text evidence="5">Negative regulator of class I heat shock genes (grpE-dnaK-dnaJ and groELS operons). Prevents heat-shock induction of these operons.</text>
</comment>
<feature type="domain" description="Heat-inducible transcription repressor HrcA C-terminal" evidence="6">
    <location>
        <begin position="99"/>
        <end position="295"/>
    </location>
</feature>
<dbReference type="SUPFAM" id="SSF46785">
    <property type="entry name" value="Winged helix' DNA-binding domain"/>
    <property type="match status" value="1"/>
</dbReference>
<evidence type="ECO:0000256" key="3">
    <source>
        <dbReference type="ARBA" id="ARBA00023016"/>
    </source>
</evidence>
<reference evidence="7 8" key="1">
    <citation type="submission" date="2014-12" db="EMBL/GenBank/DDBJ databases">
        <title>Draft Genome Sequence of Pseudoalteromonas luteoviolacea HI1.</title>
        <authorList>
            <person name="Asahina A.Y."/>
            <person name="Hadfield M.G."/>
        </authorList>
    </citation>
    <scope>NUCLEOTIDE SEQUENCE [LARGE SCALE GENOMIC DNA]</scope>
    <source>
        <strain evidence="7 8">HI1</strain>
    </source>
</reference>
<keyword evidence="2 5" id="KW-0805">Transcription regulation</keyword>
<comment type="similarity">
    <text evidence="5">Belongs to the HrcA family.</text>
</comment>
<dbReference type="EMBL" id="JWIC01000003">
    <property type="protein sequence ID" value="KID58621.1"/>
    <property type="molecule type" value="Genomic_DNA"/>
</dbReference>
<dbReference type="OrthoDB" id="9783139at2"/>
<evidence type="ECO:0000256" key="4">
    <source>
        <dbReference type="ARBA" id="ARBA00023163"/>
    </source>
</evidence>
<dbReference type="GO" id="GO:0003677">
    <property type="term" value="F:DNA binding"/>
    <property type="evidence" value="ECO:0007669"/>
    <property type="project" value="InterPro"/>
</dbReference>
<dbReference type="SUPFAM" id="SSF55781">
    <property type="entry name" value="GAF domain-like"/>
    <property type="match status" value="1"/>
</dbReference>
<dbReference type="InterPro" id="IPR036390">
    <property type="entry name" value="WH_DNA-bd_sf"/>
</dbReference>
<evidence type="ECO:0000313" key="7">
    <source>
        <dbReference type="EMBL" id="KID58621.1"/>
    </source>
</evidence>
<evidence type="ECO:0000256" key="1">
    <source>
        <dbReference type="ARBA" id="ARBA00022491"/>
    </source>
</evidence>
<dbReference type="InterPro" id="IPR023120">
    <property type="entry name" value="WHTH_transcript_rep_HrcA_IDD"/>
</dbReference>
<evidence type="ECO:0000256" key="2">
    <source>
        <dbReference type="ARBA" id="ARBA00023015"/>
    </source>
</evidence>
<dbReference type="InterPro" id="IPR002571">
    <property type="entry name" value="HrcA"/>
</dbReference>
<proteinExistence type="inferred from homology"/>
<evidence type="ECO:0000256" key="5">
    <source>
        <dbReference type="HAMAP-Rule" id="MF_00081"/>
    </source>
</evidence>
<keyword evidence="1 5" id="KW-0678">Repressor</keyword>
<dbReference type="Gene3D" id="1.10.10.10">
    <property type="entry name" value="Winged helix-like DNA-binding domain superfamily/Winged helix DNA-binding domain"/>
    <property type="match status" value="1"/>
</dbReference>
<dbReference type="AlphaFoldDB" id="A0A0C1QDE1"/>
<dbReference type="PANTHER" id="PTHR34824:SF1">
    <property type="entry name" value="HEAT-INDUCIBLE TRANSCRIPTION REPRESSOR HRCA"/>
    <property type="match status" value="1"/>
</dbReference>
<dbReference type="InterPro" id="IPR029016">
    <property type="entry name" value="GAF-like_dom_sf"/>
</dbReference>
<dbReference type="InterPro" id="IPR036388">
    <property type="entry name" value="WH-like_DNA-bd_sf"/>
</dbReference>
<sequence>MKLSARDKQVFSAVMTLYCNGEGMPVASSKIAKMKGMAICSATVRNAMARLENHGLLFSPHTSAGRVPSDVGIKYWLQEYFELDNIATYWQPAQEQLVTLAHSLSQHYQVCCVVGLPQVSSQKVFRVEVLDFDRKHWLVLLIDKAGQSQNICINKPAVNSDEMRYQFALWMNTVFSQQTLKEGLHRMRAMANTAMPDCRELLTQWTRELSLQLGTDNSIVVGERHIYNRLEQGSDVSLGVPFLHQVEDKLAFRNGISVLLGSEIDTDNLSRYVVLSVPYFMDQEYQSRFCVVCPAEAPIEAIIDEFSRIEQKDS</sequence>
<gene>
    <name evidence="5" type="primary">hrcA</name>
    <name evidence="7" type="ORF">JF50_01700</name>
</gene>
<comment type="caution">
    <text evidence="7">The sequence shown here is derived from an EMBL/GenBank/DDBJ whole genome shotgun (WGS) entry which is preliminary data.</text>
</comment>
<dbReference type="GO" id="GO:0045892">
    <property type="term" value="P:negative regulation of DNA-templated transcription"/>
    <property type="evidence" value="ECO:0007669"/>
    <property type="project" value="UniProtKB-UniRule"/>
</dbReference>
<keyword evidence="4 5" id="KW-0804">Transcription</keyword>
<dbReference type="Gene3D" id="3.30.450.40">
    <property type="match status" value="1"/>
</dbReference>
<evidence type="ECO:0000259" key="6">
    <source>
        <dbReference type="Pfam" id="PF01628"/>
    </source>
</evidence>
<accession>A0A0C1QDE1</accession>